<evidence type="ECO:0000256" key="1">
    <source>
        <dbReference type="ARBA" id="ARBA00022679"/>
    </source>
</evidence>
<dbReference type="InterPro" id="IPR041373">
    <property type="entry name" value="RT_RNaseH"/>
</dbReference>
<keyword evidence="2" id="KW-0548">Nucleotidyltransferase</keyword>
<protein>
    <recommendedName>
        <fullName evidence="7">Reverse transcriptase RNase H-like domain-containing protein</fullName>
    </recommendedName>
</protein>
<keyword evidence="4" id="KW-0255">Endonuclease</keyword>
<dbReference type="PANTHER" id="PTHR35046:SF9">
    <property type="entry name" value="RNA-DIRECTED DNA POLYMERASE"/>
    <property type="match status" value="1"/>
</dbReference>
<feature type="domain" description="Reverse transcriptase RNase H-like" evidence="7">
    <location>
        <begin position="13"/>
        <end position="112"/>
    </location>
</feature>
<evidence type="ECO:0000256" key="2">
    <source>
        <dbReference type="ARBA" id="ARBA00022695"/>
    </source>
</evidence>
<dbReference type="GO" id="GO:0016787">
    <property type="term" value="F:hydrolase activity"/>
    <property type="evidence" value="ECO:0007669"/>
    <property type="project" value="UniProtKB-KW"/>
</dbReference>
<dbReference type="Proteomes" id="UP000015106">
    <property type="component" value="Chromosome 5"/>
</dbReference>
<evidence type="ECO:0000313" key="9">
    <source>
        <dbReference type="Proteomes" id="UP000015106"/>
    </source>
</evidence>
<reference evidence="8" key="3">
    <citation type="submission" date="2022-06" db="UniProtKB">
        <authorList>
            <consortium name="EnsemblPlants"/>
        </authorList>
    </citation>
    <scope>IDENTIFICATION</scope>
</reference>
<dbReference type="Pfam" id="PF17917">
    <property type="entry name" value="RT_RNaseH"/>
    <property type="match status" value="1"/>
</dbReference>
<dbReference type="EnsemblPlants" id="TuG1812G0500001046.01.T01">
    <property type="protein sequence ID" value="TuG1812G0500001046.01.T01.cds401450"/>
    <property type="gene ID" value="TuG1812G0500001046.01"/>
</dbReference>
<keyword evidence="3" id="KW-0540">Nuclease</keyword>
<dbReference type="AlphaFoldDB" id="A0A8R7UCL5"/>
<dbReference type="GO" id="GO:0004519">
    <property type="term" value="F:endonuclease activity"/>
    <property type="evidence" value="ECO:0007669"/>
    <property type="project" value="UniProtKB-KW"/>
</dbReference>
<evidence type="ECO:0000259" key="7">
    <source>
        <dbReference type="Pfam" id="PF17917"/>
    </source>
</evidence>
<sequence>MRLTSAPMLSLPDFGKTFEIECDASGVGIGGVLMQEGKLIAYFSEKLNGPTLNYSVYDKELYALVRSLEIWQHYLWPKEFVIHSDHESLKHLKGQLKLNHRHAKWSEFIESFPYVIKYKKGKDNVVADALSRRHILLSQLDVKILGLESIKELY</sequence>
<keyword evidence="1" id="KW-0808">Transferase</keyword>
<accession>A0A8R7UCL5</accession>
<dbReference type="PANTHER" id="PTHR35046">
    <property type="entry name" value="ZINC KNUCKLE (CCHC-TYPE) FAMILY PROTEIN"/>
    <property type="match status" value="1"/>
</dbReference>
<dbReference type="InterPro" id="IPR043502">
    <property type="entry name" value="DNA/RNA_pol_sf"/>
</dbReference>
<keyword evidence="5" id="KW-0378">Hydrolase</keyword>
<evidence type="ECO:0000256" key="6">
    <source>
        <dbReference type="ARBA" id="ARBA00022918"/>
    </source>
</evidence>
<reference evidence="9" key="1">
    <citation type="journal article" date="2013" name="Nature">
        <title>Draft genome of the wheat A-genome progenitor Triticum urartu.</title>
        <authorList>
            <person name="Ling H.Q."/>
            <person name="Zhao S."/>
            <person name="Liu D."/>
            <person name="Wang J."/>
            <person name="Sun H."/>
            <person name="Zhang C."/>
            <person name="Fan H."/>
            <person name="Li D."/>
            <person name="Dong L."/>
            <person name="Tao Y."/>
            <person name="Gao C."/>
            <person name="Wu H."/>
            <person name="Li Y."/>
            <person name="Cui Y."/>
            <person name="Guo X."/>
            <person name="Zheng S."/>
            <person name="Wang B."/>
            <person name="Yu K."/>
            <person name="Liang Q."/>
            <person name="Yang W."/>
            <person name="Lou X."/>
            <person name="Chen J."/>
            <person name="Feng M."/>
            <person name="Jian J."/>
            <person name="Zhang X."/>
            <person name="Luo G."/>
            <person name="Jiang Y."/>
            <person name="Liu J."/>
            <person name="Wang Z."/>
            <person name="Sha Y."/>
            <person name="Zhang B."/>
            <person name="Wu H."/>
            <person name="Tang D."/>
            <person name="Shen Q."/>
            <person name="Xue P."/>
            <person name="Zou S."/>
            <person name="Wang X."/>
            <person name="Liu X."/>
            <person name="Wang F."/>
            <person name="Yang Y."/>
            <person name="An X."/>
            <person name="Dong Z."/>
            <person name="Zhang K."/>
            <person name="Zhang X."/>
            <person name="Luo M.C."/>
            <person name="Dvorak J."/>
            <person name="Tong Y."/>
            <person name="Wang J."/>
            <person name="Yang H."/>
            <person name="Li Z."/>
            <person name="Wang D."/>
            <person name="Zhang A."/>
            <person name="Wang J."/>
        </authorList>
    </citation>
    <scope>NUCLEOTIDE SEQUENCE</scope>
    <source>
        <strain evidence="9">cv. G1812</strain>
    </source>
</reference>
<keyword evidence="9" id="KW-1185">Reference proteome</keyword>
<organism evidence="8 9">
    <name type="scientific">Triticum urartu</name>
    <name type="common">Red wild einkorn</name>
    <name type="synonym">Crithodium urartu</name>
    <dbReference type="NCBI Taxonomy" id="4572"/>
    <lineage>
        <taxon>Eukaryota</taxon>
        <taxon>Viridiplantae</taxon>
        <taxon>Streptophyta</taxon>
        <taxon>Embryophyta</taxon>
        <taxon>Tracheophyta</taxon>
        <taxon>Spermatophyta</taxon>
        <taxon>Magnoliopsida</taxon>
        <taxon>Liliopsida</taxon>
        <taxon>Poales</taxon>
        <taxon>Poaceae</taxon>
        <taxon>BOP clade</taxon>
        <taxon>Pooideae</taxon>
        <taxon>Triticodae</taxon>
        <taxon>Triticeae</taxon>
        <taxon>Triticinae</taxon>
        <taxon>Triticum</taxon>
    </lineage>
</organism>
<evidence type="ECO:0000256" key="4">
    <source>
        <dbReference type="ARBA" id="ARBA00022759"/>
    </source>
</evidence>
<evidence type="ECO:0000256" key="3">
    <source>
        <dbReference type="ARBA" id="ARBA00022722"/>
    </source>
</evidence>
<dbReference type="SUPFAM" id="SSF56672">
    <property type="entry name" value="DNA/RNA polymerases"/>
    <property type="match status" value="1"/>
</dbReference>
<reference evidence="8" key="2">
    <citation type="submission" date="2018-03" db="EMBL/GenBank/DDBJ databases">
        <title>The Triticum urartu genome reveals the dynamic nature of wheat genome evolution.</title>
        <authorList>
            <person name="Ling H."/>
            <person name="Ma B."/>
            <person name="Shi X."/>
            <person name="Liu H."/>
            <person name="Dong L."/>
            <person name="Sun H."/>
            <person name="Cao Y."/>
            <person name="Gao Q."/>
            <person name="Zheng S."/>
            <person name="Li Y."/>
            <person name="Yu Y."/>
            <person name="Du H."/>
            <person name="Qi M."/>
            <person name="Li Y."/>
            <person name="Yu H."/>
            <person name="Cui Y."/>
            <person name="Wang N."/>
            <person name="Chen C."/>
            <person name="Wu H."/>
            <person name="Zhao Y."/>
            <person name="Zhang J."/>
            <person name="Li Y."/>
            <person name="Zhou W."/>
            <person name="Zhang B."/>
            <person name="Hu W."/>
            <person name="Eijk M."/>
            <person name="Tang J."/>
            <person name="Witsenboer H."/>
            <person name="Zhao S."/>
            <person name="Li Z."/>
            <person name="Zhang A."/>
            <person name="Wang D."/>
            <person name="Liang C."/>
        </authorList>
    </citation>
    <scope>NUCLEOTIDE SEQUENCE [LARGE SCALE GENOMIC DNA]</scope>
    <source>
        <strain evidence="8">cv. G1812</strain>
    </source>
</reference>
<dbReference type="Gramene" id="TuG1812G0500001046.01.T01">
    <property type="protein sequence ID" value="TuG1812G0500001046.01.T01.cds401450"/>
    <property type="gene ID" value="TuG1812G0500001046.01"/>
</dbReference>
<evidence type="ECO:0000256" key="5">
    <source>
        <dbReference type="ARBA" id="ARBA00022801"/>
    </source>
</evidence>
<proteinExistence type="predicted"/>
<dbReference type="GO" id="GO:0003964">
    <property type="term" value="F:RNA-directed DNA polymerase activity"/>
    <property type="evidence" value="ECO:0007669"/>
    <property type="project" value="UniProtKB-KW"/>
</dbReference>
<name>A0A8R7UCL5_TRIUA</name>
<keyword evidence="6" id="KW-0695">RNA-directed DNA polymerase</keyword>
<dbReference type="CDD" id="cd09274">
    <property type="entry name" value="RNase_HI_RT_Ty3"/>
    <property type="match status" value="1"/>
</dbReference>
<evidence type="ECO:0000313" key="8">
    <source>
        <dbReference type="EnsemblPlants" id="TuG1812G0500001046.01.T01.cds401450"/>
    </source>
</evidence>